<comment type="caution">
    <text evidence="1">The sequence shown here is derived from an EMBL/GenBank/DDBJ whole genome shotgun (WGS) entry which is preliminary data.</text>
</comment>
<keyword evidence="2" id="KW-1185">Reference proteome</keyword>
<dbReference type="RefSeq" id="XP_013328107.1">
    <property type="nucleotide sequence ID" value="XM_013472653.1"/>
</dbReference>
<protein>
    <submittedName>
        <fullName evidence="1">Uncharacterized protein</fullName>
    </submittedName>
</protein>
<gene>
    <name evidence="1" type="ORF">T310_4453</name>
</gene>
<evidence type="ECO:0000313" key="2">
    <source>
        <dbReference type="Proteomes" id="UP000053958"/>
    </source>
</evidence>
<dbReference type="AlphaFoldDB" id="A0A0F4YTQ3"/>
<reference evidence="1 2" key="1">
    <citation type="submission" date="2015-04" db="EMBL/GenBank/DDBJ databases">
        <authorList>
            <person name="Heijne W.H."/>
            <person name="Fedorova N.D."/>
            <person name="Nierman W.C."/>
            <person name="Vollebregt A.W."/>
            <person name="Zhao Z."/>
            <person name="Wu L."/>
            <person name="Kumar M."/>
            <person name="Stam H."/>
            <person name="van den Berg M.A."/>
            <person name="Pel H.J."/>
        </authorList>
    </citation>
    <scope>NUCLEOTIDE SEQUENCE [LARGE SCALE GENOMIC DNA]</scope>
    <source>
        <strain evidence="1 2">CBS 393.64</strain>
    </source>
</reference>
<proteinExistence type="predicted"/>
<dbReference type="GeneID" id="25316801"/>
<sequence length="122" mass="12798">MKTEPDDDQTVGSSGTAAGLVIVATINAARLALIAAHGNRTGVRVGGKSHRELILRCRWPSGPLPGAHPAECHIMHDSVVASHWRPAAHDPRGGPLATKQTALKLKESRANFGGMEQHGSSS</sequence>
<accession>A0A0F4YTQ3</accession>
<name>A0A0F4YTQ3_RASE3</name>
<evidence type="ECO:0000313" key="1">
    <source>
        <dbReference type="EMBL" id="KKA21495.1"/>
    </source>
</evidence>
<organism evidence="1 2">
    <name type="scientific">Rasamsonia emersonii (strain ATCC 16479 / CBS 393.64 / IMI 116815)</name>
    <dbReference type="NCBI Taxonomy" id="1408163"/>
    <lineage>
        <taxon>Eukaryota</taxon>
        <taxon>Fungi</taxon>
        <taxon>Dikarya</taxon>
        <taxon>Ascomycota</taxon>
        <taxon>Pezizomycotina</taxon>
        <taxon>Eurotiomycetes</taxon>
        <taxon>Eurotiomycetidae</taxon>
        <taxon>Eurotiales</taxon>
        <taxon>Trichocomaceae</taxon>
        <taxon>Rasamsonia</taxon>
    </lineage>
</organism>
<dbReference type="Proteomes" id="UP000053958">
    <property type="component" value="Unassembled WGS sequence"/>
</dbReference>
<dbReference type="EMBL" id="LASV01000182">
    <property type="protein sequence ID" value="KKA21495.1"/>
    <property type="molecule type" value="Genomic_DNA"/>
</dbReference>